<dbReference type="OrthoDB" id="2455517at2"/>
<proteinExistence type="predicted"/>
<feature type="transmembrane region" description="Helical" evidence="1">
    <location>
        <begin position="43"/>
        <end position="61"/>
    </location>
</feature>
<keyword evidence="1" id="KW-0472">Membrane</keyword>
<evidence type="ECO:0000256" key="1">
    <source>
        <dbReference type="SAM" id="Phobius"/>
    </source>
</evidence>
<dbReference type="Proteomes" id="UP000325517">
    <property type="component" value="Chromosome"/>
</dbReference>
<keyword evidence="1" id="KW-0812">Transmembrane</keyword>
<dbReference type="AlphaFoldDB" id="A0A5J6SR86"/>
<keyword evidence="1" id="KW-1133">Transmembrane helix</keyword>
<evidence type="ECO:0000313" key="2">
    <source>
        <dbReference type="EMBL" id="QFG00492.1"/>
    </source>
</evidence>
<protein>
    <submittedName>
        <fullName evidence="2">Uncharacterized protein</fullName>
    </submittedName>
</protein>
<organism evidence="2 3">
    <name type="scientific">Psychrobacillus glaciei</name>
    <dbReference type="NCBI Taxonomy" id="2283160"/>
    <lineage>
        <taxon>Bacteria</taxon>
        <taxon>Bacillati</taxon>
        <taxon>Bacillota</taxon>
        <taxon>Bacilli</taxon>
        <taxon>Bacillales</taxon>
        <taxon>Bacillaceae</taxon>
        <taxon>Psychrobacillus</taxon>
    </lineage>
</organism>
<dbReference type="RefSeq" id="WP_151701372.1">
    <property type="nucleotide sequence ID" value="NZ_CP031223.1"/>
</dbReference>
<gene>
    <name evidence="2" type="ORF">PB01_17720</name>
</gene>
<reference evidence="2 3" key="1">
    <citation type="submission" date="2018-07" db="EMBL/GenBank/DDBJ databases">
        <title>Complete genome sequence of Psychrobacillus sp. PB01, isolated from iceberg, and comparative genome analysis of Psychrobacillus strains.</title>
        <authorList>
            <person name="Lee P.C."/>
        </authorList>
    </citation>
    <scope>NUCLEOTIDE SEQUENCE [LARGE SCALE GENOMIC DNA]</scope>
    <source>
        <strain evidence="2 3">PB01</strain>
    </source>
</reference>
<name>A0A5J6SR86_9BACI</name>
<keyword evidence="3" id="KW-1185">Reference proteome</keyword>
<evidence type="ECO:0000313" key="3">
    <source>
        <dbReference type="Proteomes" id="UP000325517"/>
    </source>
</evidence>
<feature type="transmembrane region" description="Helical" evidence="1">
    <location>
        <begin position="6"/>
        <end position="22"/>
    </location>
</feature>
<dbReference type="EMBL" id="CP031223">
    <property type="protein sequence ID" value="QFG00492.1"/>
    <property type="molecule type" value="Genomic_DNA"/>
</dbReference>
<dbReference type="KEGG" id="psyo:PB01_17720"/>
<sequence>MNSIVILTILPFIGILYLAWRINRVMGSSSKRIILTGRFNKRLISSYVIILLLATVVYGFIPATGYRVVSSKDYQGFKEENEVFEQAFRNNEEGKLDSKFLVEEWTQQLEDDTLEIIFRGSYKLNLKVHVEWTDSKEQLVEGKVYRTNIIRYELNMTDKIPMSTIQWEDNHLVITEPQNKEVTFYSFSNELGLLSKEMYLSDYELSWLGGDMYIYLKVPKHMNVIDKDGLQFN</sequence>
<accession>A0A5J6SR86</accession>